<keyword evidence="7 10" id="KW-0496">Mitochondrion</keyword>
<evidence type="ECO:0000256" key="9">
    <source>
        <dbReference type="ARBA" id="ARBA00024807"/>
    </source>
</evidence>
<evidence type="ECO:0000256" key="4">
    <source>
        <dbReference type="ARBA" id="ARBA00022946"/>
    </source>
</evidence>
<evidence type="ECO:0000256" key="8">
    <source>
        <dbReference type="ARBA" id="ARBA00023136"/>
    </source>
</evidence>
<evidence type="ECO:0000256" key="2">
    <source>
        <dbReference type="ARBA" id="ARBA00022692"/>
    </source>
</evidence>
<evidence type="ECO:0000256" key="11">
    <source>
        <dbReference type="SAM" id="Coils"/>
    </source>
</evidence>
<evidence type="ECO:0000256" key="5">
    <source>
        <dbReference type="ARBA" id="ARBA00022989"/>
    </source>
</evidence>
<keyword evidence="6 11" id="KW-0175">Coiled coil</keyword>
<keyword evidence="8 10" id="KW-0472">Membrane</keyword>
<evidence type="ECO:0000256" key="1">
    <source>
        <dbReference type="ARBA" id="ARBA00007472"/>
    </source>
</evidence>
<dbReference type="Pfam" id="PF05546">
    <property type="entry name" value="She9_MDM33"/>
    <property type="match status" value="1"/>
</dbReference>
<dbReference type="PhylomeDB" id="A0A060SWM3"/>
<dbReference type="PANTHER" id="PTHR31961">
    <property type="entry name" value="SENSITIVE TO HIGH EXPRESSION PROTEIN 9, MITOCHONDRIAL"/>
    <property type="match status" value="1"/>
</dbReference>
<feature type="transmembrane region" description="Helical" evidence="10">
    <location>
        <begin position="222"/>
        <end position="242"/>
    </location>
</feature>
<reference evidence="13" key="1">
    <citation type="submission" date="2014-02" db="EMBL/GenBank/DDBJ databases">
        <authorList>
            <person name="Genoscope - CEA"/>
        </authorList>
    </citation>
    <scope>NUCLEOTIDE SEQUENCE</scope>
    <source>
        <strain evidence="13">LS3</strain>
    </source>
</reference>
<accession>A0A060SWM3</accession>
<keyword evidence="2 10" id="KW-0812">Transmembrane</keyword>
<comment type="subcellular location">
    <subcellularLocation>
        <location evidence="10">Mitochondrion inner membrane</location>
        <topology evidence="10">Multi-pass membrane protein</topology>
    </subcellularLocation>
</comment>
<evidence type="ECO:0000256" key="12">
    <source>
        <dbReference type="SAM" id="MobiDB-lite"/>
    </source>
</evidence>
<feature type="region of interest" description="Disordered" evidence="12">
    <location>
        <begin position="29"/>
        <end position="67"/>
    </location>
</feature>
<proteinExistence type="inferred from homology"/>
<evidence type="ECO:0000256" key="10">
    <source>
        <dbReference type="RuleBase" id="RU364128"/>
    </source>
</evidence>
<feature type="coiled-coil region" evidence="11">
    <location>
        <begin position="103"/>
        <end position="137"/>
    </location>
</feature>
<evidence type="ECO:0000256" key="3">
    <source>
        <dbReference type="ARBA" id="ARBA00022792"/>
    </source>
</evidence>
<keyword evidence="4 10" id="KW-0809">Transit peptide</keyword>
<protein>
    <recommendedName>
        <fullName evidence="10">Sensitive to high expression protein 9, mitochondrial</fullName>
    </recommendedName>
</protein>
<comment type="subunit">
    <text evidence="10">Homooligomer.</text>
</comment>
<dbReference type="GO" id="GO:0005743">
    <property type="term" value="C:mitochondrial inner membrane"/>
    <property type="evidence" value="ECO:0007669"/>
    <property type="project" value="UniProtKB-SubCell"/>
</dbReference>
<dbReference type="InterPro" id="IPR008839">
    <property type="entry name" value="MDM33_fungi"/>
</dbReference>
<name>A0A060SWM3_BLAAD</name>
<sequence>MLSQCGLWSLRYGRRKIYVCALRQLSSIGPSGNERRPQESPSHQGPQHQSSRTLFSDPRELPSSKDAKRMDITKWFSAKMDQVQAALVDAAQTFNDVTGYSSIEQIKAAILEKETQLKKSREEVQAAKKRYTDAIARRSASQKEVNELLQRKHAWSPQDLERFTDLYRSDHANELEETDAETQLANHENRVEEIRQDIAKLIGSRYHEEQIWSDKIRRASTWGTWMLMGFNIFLFVVVQLGLEPWKRRRLVGSFEDKVKVALESSSPLVQVDELEKRLDKLEQQSTPLPGAVSEPQEQTSEWNTLASRIAHGFEQSASISTSPKEFIVLSATLAVVGGFLGGLLVAAFN</sequence>
<keyword evidence="5 10" id="KW-1133">Transmembrane helix</keyword>
<dbReference type="AlphaFoldDB" id="A0A060SWM3"/>
<reference evidence="13" key="2">
    <citation type="submission" date="2014-06" db="EMBL/GenBank/DDBJ databases">
        <title>The complete genome of Blastobotrys (Arxula) adeninivorans LS3 - a yeast of biotechnological interest.</title>
        <authorList>
            <person name="Kunze G."/>
            <person name="Gaillardin C."/>
            <person name="Czernicka M."/>
            <person name="Durrens P."/>
            <person name="Martin T."/>
            <person name="Boer E."/>
            <person name="Gabaldon T."/>
            <person name="Cruz J."/>
            <person name="Talla E."/>
            <person name="Marck C."/>
            <person name="Goffeau A."/>
            <person name="Barbe V."/>
            <person name="Baret P."/>
            <person name="Baronian K."/>
            <person name="Beier S."/>
            <person name="Bleykasten C."/>
            <person name="Bode R."/>
            <person name="Casaregola S."/>
            <person name="Despons L."/>
            <person name="Fairhead C."/>
            <person name="Giersberg M."/>
            <person name="Gierski P."/>
            <person name="Hahnel U."/>
            <person name="Hartmann A."/>
            <person name="Jankowska D."/>
            <person name="Jubin C."/>
            <person name="Jung P."/>
            <person name="Lafontaine I."/>
            <person name="Leh-Louis V."/>
            <person name="Lemaire M."/>
            <person name="Marcet-Houben M."/>
            <person name="Mascher M."/>
            <person name="Morel G."/>
            <person name="Richard G.-F."/>
            <person name="Riechen J."/>
            <person name="Sacerdot C."/>
            <person name="Sarkar A."/>
            <person name="Savel G."/>
            <person name="Schacherer J."/>
            <person name="Sherman D."/>
            <person name="Straub M.-L."/>
            <person name="Stein N."/>
            <person name="Thierry A."/>
            <person name="Trautwein-Schult A."/>
            <person name="Westhof E."/>
            <person name="Worch S."/>
            <person name="Dujon B."/>
            <person name="Souciet J.-L."/>
            <person name="Wincker P."/>
            <person name="Scholz U."/>
            <person name="Neuveglise N."/>
        </authorList>
    </citation>
    <scope>NUCLEOTIDE SEQUENCE</scope>
    <source>
        <strain evidence="13">LS3</strain>
    </source>
</reference>
<evidence type="ECO:0000313" key="13">
    <source>
        <dbReference type="EMBL" id="CDP33295.1"/>
    </source>
</evidence>
<evidence type="ECO:0000256" key="7">
    <source>
        <dbReference type="ARBA" id="ARBA00023128"/>
    </source>
</evidence>
<comment type="similarity">
    <text evidence="1 10">Belongs to the SHE9 family.</text>
</comment>
<feature type="transmembrane region" description="Helical" evidence="10">
    <location>
        <begin position="326"/>
        <end position="348"/>
    </location>
</feature>
<evidence type="ECO:0000256" key="6">
    <source>
        <dbReference type="ARBA" id="ARBA00023054"/>
    </source>
</evidence>
<comment type="function">
    <text evidence="9">Required for the maintenance of the structure of the mitochondrial inner membrane. Involved in mitochondrial morphology. Causes growth arrest when highly overexpressed.</text>
</comment>
<feature type="compositionally biased region" description="Basic and acidic residues" evidence="12">
    <location>
        <begin position="57"/>
        <end position="67"/>
    </location>
</feature>
<dbReference type="EMBL" id="HG937691">
    <property type="protein sequence ID" value="CDP33295.1"/>
    <property type="molecule type" value="Genomic_DNA"/>
</dbReference>
<feature type="coiled-coil region" evidence="11">
    <location>
        <begin position="177"/>
        <end position="204"/>
    </location>
</feature>
<keyword evidence="3 10" id="KW-0999">Mitochondrion inner membrane</keyword>
<dbReference type="PANTHER" id="PTHR31961:SF3">
    <property type="entry name" value="SENSITIVE TO HIGH EXPRESSION PROTEIN 9, MITOCHONDRIAL"/>
    <property type="match status" value="1"/>
</dbReference>
<feature type="compositionally biased region" description="Low complexity" evidence="12">
    <location>
        <begin position="39"/>
        <end position="51"/>
    </location>
</feature>
<gene>
    <name evidence="13" type="ORF">GNLVRS02_ARAD1A06248g</name>
</gene>
<organism evidence="13">
    <name type="scientific">Blastobotrys adeninivorans</name>
    <name type="common">Yeast</name>
    <name type="synonym">Arxula adeninivorans</name>
    <dbReference type="NCBI Taxonomy" id="409370"/>
    <lineage>
        <taxon>Eukaryota</taxon>
        <taxon>Fungi</taxon>
        <taxon>Dikarya</taxon>
        <taxon>Ascomycota</taxon>
        <taxon>Saccharomycotina</taxon>
        <taxon>Dipodascomycetes</taxon>
        <taxon>Dipodascales</taxon>
        <taxon>Trichomonascaceae</taxon>
        <taxon>Blastobotrys</taxon>
    </lineage>
</organism>
<dbReference type="GO" id="GO:0007007">
    <property type="term" value="P:inner mitochondrial membrane organization"/>
    <property type="evidence" value="ECO:0007669"/>
    <property type="project" value="TreeGrafter"/>
</dbReference>